<name>A0A7J6Q4P8_PEROL</name>
<dbReference type="AlphaFoldDB" id="A0A7J6Q4P8"/>
<protein>
    <recommendedName>
        <fullName evidence="6">Immunoglobulin super DCC subclass member</fullName>
    </recommendedName>
</protein>
<dbReference type="Proteomes" id="UP000574390">
    <property type="component" value="Unassembled WGS sequence"/>
</dbReference>
<keyword evidence="1" id="KW-0732">Signal</keyword>
<evidence type="ECO:0000313" key="2">
    <source>
        <dbReference type="EMBL" id="KAF4703238.1"/>
    </source>
</evidence>
<dbReference type="EMBL" id="JABANO010035596">
    <property type="protein sequence ID" value="KAF4703238.1"/>
    <property type="molecule type" value="Genomic_DNA"/>
</dbReference>
<keyword evidence="4" id="KW-1185">Reference proteome</keyword>
<evidence type="ECO:0000313" key="3">
    <source>
        <dbReference type="EMBL" id="KAF4743635.1"/>
    </source>
</evidence>
<feature type="non-terminal residue" evidence="2">
    <location>
        <position position="137"/>
    </location>
</feature>
<accession>A0A7J6Q4P8</accession>
<sequence>MRFIASILAIAAVAAEDTCSKGDLSLMGGDVFSEFVWYCTQTAFIQDSYISECLETGCNMTRRCASCFDDYGRCARGCLNECFVTPSGDSCATCMTKLGCTEALYTCTGLTEPLPSPTKLSPVCSATGPSLLRRTPA</sequence>
<organism evidence="2 4">
    <name type="scientific">Perkinsus olseni</name>
    <name type="common">Perkinsus atlanticus</name>
    <dbReference type="NCBI Taxonomy" id="32597"/>
    <lineage>
        <taxon>Eukaryota</taxon>
        <taxon>Sar</taxon>
        <taxon>Alveolata</taxon>
        <taxon>Perkinsozoa</taxon>
        <taxon>Perkinsea</taxon>
        <taxon>Perkinsida</taxon>
        <taxon>Perkinsidae</taxon>
        <taxon>Perkinsus</taxon>
    </lineage>
</organism>
<feature type="chain" id="PRO_5036205634" description="Immunoglobulin super DCC subclass member" evidence="1">
    <location>
        <begin position="16"/>
        <end position="137"/>
    </location>
</feature>
<comment type="caution">
    <text evidence="2">The sequence shown here is derived from an EMBL/GenBank/DDBJ whole genome shotgun (WGS) entry which is preliminary data.</text>
</comment>
<feature type="signal peptide" evidence="1">
    <location>
        <begin position="1"/>
        <end position="15"/>
    </location>
</feature>
<evidence type="ECO:0000256" key="1">
    <source>
        <dbReference type="SAM" id="SignalP"/>
    </source>
</evidence>
<reference evidence="4 5" key="1">
    <citation type="submission" date="2020-04" db="EMBL/GenBank/DDBJ databases">
        <title>Perkinsus olseni comparative genomics.</title>
        <authorList>
            <person name="Bogema D.R."/>
        </authorList>
    </citation>
    <scope>NUCLEOTIDE SEQUENCE [LARGE SCALE GENOMIC DNA]</scope>
    <source>
        <strain evidence="3">ATCC PRA-205</strain>
        <strain evidence="2 4">ATCC PRA-207</strain>
    </source>
</reference>
<evidence type="ECO:0000313" key="4">
    <source>
        <dbReference type="Proteomes" id="UP000553632"/>
    </source>
</evidence>
<dbReference type="Proteomes" id="UP000553632">
    <property type="component" value="Unassembled WGS sequence"/>
</dbReference>
<proteinExistence type="predicted"/>
<evidence type="ECO:0000313" key="5">
    <source>
        <dbReference type="Proteomes" id="UP000574390"/>
    </source>
</evidence>
<dbReference type="EMBL" id="JABANM010007826">
    <property type="protein sequence ID" value="KAF4743635.1"/>
    <property type="molecule type" value="Genomic_DNA"/>
</dbReference>
<gene>
    <name evidence="3" type="ORF">FOZ62_007846</name>
    <name evidence="2" type="ORF">FOZ63_019645</name>
</gene>
<evidence type="ECO:0008006" key="6">
    <source>
        <dbReference type="Google" id="ProtNLM"/>
    </source>
</evidence>